<evidence type="ECO:0000256" key="3">
    <source>
        <dbReference type="SAM" id="MobiDB-lite"/>
    </source>
</evidence>
<dbReference type="Pfam" id="PF00270">
    <property type="entry name" value="DEAD"/>
    <property type="match status" value="1"/>
</dbReference>
<evidence type="ECO:0000259" key="4">
    <source>
        <dbReference type="PROSITE" id="PS51192"/>
    </source>
</evidence>
<dbReference type="Gene3D" id="3.40.50.300">
    <property type="entry name" value="P-loop containing nucleotide triphosphate hydrolases"/>
    <property type="match status" value="2"/>
</dbReference>
<dbReference type="InterPro" id="IPR018973">
    <property type="entry name" value="MZB"/>
</dbReference>
<evidence type="ECO:0000259" key="5">
    <source>
        <dbReference type="PROSITE" id="PS51194"/>
    </source>
</evidence>
<dbReference type="OrthoDB" id="9774462at2"/>
<organism evidence="6 7">
    <name type="scientific">Gemmata obscuriglobus</name>
    <dbReference type="NCBI Taxonomy" id="114"/>
    <lineage>
        <taxon>Bacteria</taxon>
        <taxon>Pseudomonadati</taxon>
        <taxon>Planctomycetota</taxon>
        <taxon>Planctomycetia</taxon>
        <taxon>Gemmatales</taxon>
        <taxon>Gemmataceae</taxon>
        <taxon>Gemmata</taxon>
    </lineage>
</organism>
<dbReference type="PANTHER" id="PTHR47957">
    <property type="entry name" value="ATP-DEPENDENT HELICASE HRQ1"/>
    <property type="match status" value="1"/>
</dbReference>
<dbReference type="GO" id="GO:0043138">
    <property type="term" value="F:3'-5' DNA helicase activity"/>
    <property type="evidence" value="ECO:0007669"/>
    <property type="project" value="TreeGrafter"/>
</dbReference>
<dbReference type="GO" id="GO:0005524">
    <property type="term" value="F:ATP binding"/>
    <property type="evidence" value="ECO:0007669"/>
    <property type="project" value="UniProtKB-KW"/>
</dbReference>
<dbReference type="InterPro" id="IPR011545">
    <property type="entry name" value="DEAD/DEAH_box_helicase_dom"/>
</dbReference>
<dbReference type="Pfam" id="PF00271">
    <property type="entry name" value="Helicase_C"/>
    <property type="match status" value="1"/>
</dbReference>
<dbReference type="AlphaFoldDB" id="A0A2Z3H0E4"/>
<evidence type="ECO:0000313" key="7">
    <source>
        <dbReference type="Proteomes" id="UP000245802"/>
    </source>
</evidence>
<dbReference type="GO" id="GO:0036297">
    <property type="term" value="P:interstrand cross-link repair"/>
    <property type="evidence" value="ECO:0007669"/>
    <property type="project" value="TreeGrafter"/>
</dbReference>
<dbReference type="SUPFAM" id="SSF52540">
    <property type="entry name" value="P-loop containing nucleoside triphosphate hydrolases"/>
    <property type="match status" value="1"/>
</dbReference>
<keyword evidence="1" id="KW-0547">Nucleotide-binding</keyword>
<evidence type="ECO:0000313" key="6">
    <source>
        <dbReference type="EMBL" id="AWM40239.1"/>
    </source>
</evidence>
<name>A0A2Z3H0E4_9BACT</name>
<dbReference type="InterPro" id="IPR014001">
    <property type="entry name" value="Helicase_ATP-bd"/>
</dbReference>
<dbReference type="PROSITE" id="PS51192">
    <property type="entry name" value="HELICASE_ATP_BIND_1"/>
    <property type="match status" value="1"/>
</dbReference>
<dbReference type="KEGG" id="gog:C1280_26705"/>
<dbReference type="Pfam" id="PF09369">
    <property type="entry name" value="MZB"/>
    <property type="match status" value="1"/>
</dbReference>
<evidence type="ECO:0000256" key="2">
    <source>
        <dbReference type="ARBA" id="ARBA00022840"/>
    </source>
</evidence>
<dbReference type="CDD" id="cd18797">
    <property type="entry name" value="SF2_C_Hrq"/>
    <property type="match status" value="1"/>
</dbReference>
<evidence type="ECO:0000256" key="1">
    <source>
        <dbReference type="ARBA" id="ARBA00022741"/>
    </source>
</evidence>
<feature type="domain" description="Helicase ATP-binding" evidence="4">
    <location>
        <begin position="297"/>
        <end position="486"/>
    </location>
</feature>
<keyword evidence="7" id="KW-1185">Reference proteome</keyword>
<sequence length="1031" mass="114270">MTDMNPIPPPEHGNDPLGWREQFRRALAHPKLADLGGEPDDEALRAAYQLASALGHCRLYGVDLGATDGTLPPDIAVAAARRWDRLLGEWTLKVTRLEEVWAGSGEEFVALDASADLLGARMESWAVFLAIDEAYQDAVEHAVPRRHLKSLLDSALNALDRFDAALQEAADYLTPVAGTQLLVNWRAVVSREYRATPPWWLSGELEELFERIQTDAHGWLPQPRQRNTIMKPPANGAIGTVKKLLAAAEGLRVGYDSSVSATDGVFEPVPADLRPELAAYLARQYPHGLFRHQRRAVQGLLKGAHTVVATRTSSGKSLIYSVPVLNRLLTDPSATALFLFPQKALANDQLQRLIEAADSVPTLARMRAAKPWLISRYDGATPDDDKPAIRNEAQVLLTNPDMLHYGLLAWHERHWQRFFTNLRYVVADECHEYRGIFGTNVSYLFRRLRALCARYGSSPTFIATSATVQSPSEHMERLTGLPFDCVGPSEDGSQQGERKFWMVRSEEHPYDAGRKLTLALAESGLTVLTFCMSRTAAERMMARSGKDNKDPEPPFVRVYRAGLTRSEREEIEQGLKNRTVRAVFSTSALELGIDIGAIDVVVCVGLPNTMMSLWQRAGRAGRAGKQGAVVLIPGQTPIDTYYADHPEDLFARDHEPLVLNLANRSVTHMHYACAMKEAGDESRLDTATLGPEIAAVKKQRDAGDLQEDIFYVSDPHQRVRVRGAGDEAYRLMLDKEEIGEIDPFHLLHEAPRNGIYYHGGRRYRVQDVQQKERIVRLKPEFSPHVTTSNIGTRIRVRRASAVRKHGQVIVARAVLDVNDYLRNVTEKHLNGTKVREYPGAGMPNNWLPTEGTMLRLERPFWDEVTARLGDGAAKAALDTTARLFGSLFPTVTGPCDASDYSATADCPKDAPPAVYLYDMVPYGVGLAVEACDRMSDLVDRSAELVRGCECGSDEGCFRCVRNPQAEIAASKLATQALLEMLRRELATPPVESEPATEESRAATGKSCPKCNYPTTHQAKFCSNCGHKLETT</sequence>
<keyword evidence="2" id="KW-0067">ATP-binding</keyword>
<dbReference type="SMART" id="SM00490">
    <property type="entry name" value="HELICc"/>
    <property type="match status" value="1"/>
</dbReference>
<feature type="region of interest" description="Disordered" evidence="3">
    <location>
        <begin position="987"/>
        <end position="1006"/>
    </location>
</feature>
<dbReference type="SMART" id="SM00487">
    <property type="entry name" value="DEXDc"/>
    <property type="match status" value="1"/>
</dbReference>
<dbReference type="InterPro" id="IPR001650">
    <property type="entry name" value="Helicase_C-like"/>
</dbReference>
<reference evidence="6 7" key="1">
    <citation type="submission" date="2018-01" db="EMBL/GenBank/DDBJ databases">
        <title>G. obscuriglobus.</title>
        <authorList>
            <person name="Franke J."/>
            <person name="Blomberg W."/>
            <person name="Selmecki A."/>
        </authorList>
    </citation>
    <scope>NUCLEOTIDE SEQUENCE [LARGE SCALE GENOMIC DNA]</scope>
    <source>
        <strain evidence="6 7">DSM 5831</strain>
    </source>
</reference>
<accession>A0A2Z3H0E4</accession>
<dbReference type="CDD" id="cd17923">
    <property type="entry name" value="DEXHc_Hrq1-like"/>
    <property type="match status" value="1"/>
</dbReference>
<dbReference type="InterPro" id="IPR027417">
    <property type="entry name" value="P-loop_NTPase"/>
</dbReference>
<dbReference type="Proteomes" id="UP000245802">
    <property type="component" value="Chromosome"/>
</dbReference>
<feature type="domain" description="Helicase C-terminal" evidence="5">
    <location>
        <begin position="512"/>
        <end position="665"/>
    </location>
</feature>
<dbReference type="GO" id="GO:0006289">
    <property type="term" value="P:nucleotide-excision repair"/>
    <property type="evidence" value="ECO:0007669"/>
    <property type="project" value="TreeGrafter"/>
</dbReference>
<dbReference type="GO" id="GO:0003676">
    <property type="term" value="F:nucleic acid binding"/>
    <property type="evidence" value="ECO:0007669"/>
    <property type="project" value="InterPro"/>
</dbReference>
<dbReference type="EMBL" id="CP025958">
    <property type="protein sequence ID" value="AWM40239.1"/>
    <property type="molecule type" value="Genomic_DNA"/>
</dbReference>
<dbReference type="PANTHER" id="PTHR47957:SF3">
    <property type="entry name" value="ATP-DEPENDENT HELICASE HRQ1"/>
    <property type="match status" value="1"/>
</dbReference>
<dbReference type="PROSITE" id="PS51194">
    <property type="entry name" value="HELICASE_CTER"/>
    <property type="match status" value="1"/>
</dbReference>
<gene>
    <name evidence="6" type="ORF">C1280_26705</name>
</gene>
<protein>
    <submittedName>
        <fullName evidence="6">DUF1998 domain-containing protein</fullName>
    </submittedName>
</protein>
<proteinExistence type="predicted"/>